<evidence type="ECO:0000256" key="1">
    <source>
        <dbReference type="SAM" id="MobiDB-lite"/>
    </source>
</evidence>
<accession>A0A438EQZ8</accession>
<dbReference type="Pfam" id="PF03140">
    <property type="entry name" value="DUF247"/>
    <property type="match status" value="1"/>
</dbReference>
<gene>
    <name evidence="2" type="ORF">CK203_114523</name>
</gene>
<sequence>MVRATKGKRSTMTVKRARANQKQIEGQSPEWVININKRCKEGPQYDCGKWLTIYRVPKNVREVHKNAFAPKIISIGPLHYGDPGLRFMEEHKMRYLLRLLGSRTPENAEQAEDLVPQVHQAILLEDLEGAMSELEQCRELNRIPNP</sequence>
<proteinExistence type="predicted"/>
<evidence type="ECO:0000313" key="3">
    <source>
        <dbReference type="Proteomes" id="UP000288805"/>
    </source>
</evidence>
<dbReference type="PANTHER" id="PTHR31170">
    <property type="entry name" value="BNAC04G53230D PROTEIN"/>
    <property type="match status" value="1"/>
</dbReference>
<dbReference type="EMBL" id="QGNW01001210">
    <property type="protein sequence ID" value="RVW50120.1"/>
    <property type="molecule type" value="Genomic_DNA"/>
</dbReference>
<protein>
    <submittedName>
        <fullName evidence="2">Uncharacterized protein</fullName>
    </submittedName>
</protein>
<feature type="region of interest" description="Disordered" evidence="1">
    <location>
        <begin position="1"/>
        <end position="21"/>
    </location>
</feature>
<reference evidence="2 3" key="1">
    <citation type="journal article" date="2018" name="PLoS Genet.">
        <title>Population sequencing reveals clonal diversity and ancestral inbreeding in the grapevine cultivar Chardonnay.</title>
        <authorList>
            <person name="Roach M.J."/>
            <person name="Johnson D.L."/>
            <person name="Bohlmann J."/>
            <person name="van Vuuren H.J."/>
            <person name="Jones S.J."/>
            <person name="Pretorius I.S."/>
            <person name="Schmidt S.A."/>
            <person name="Borneman A.R."/>
        </authorList>
    </citation>
    <scope>NUCLEOTIDE SEQUENCE [LARGE SCALE GENOMIC DNA]</scope>
    <source>
        <strain evidence="3">cv. Chardonnay</strain>
        <tissue evidence="2">Leaf</tissue>
    </source>
</reference>
<evidence type="ECO:0000313" key="2">
    <source>
        <dbReference type="EMBL" id="RVW50120.1"/>
    </source>
</evidence>
<dbReference type="Proteomes" id="UP000288805">
    <property type="component" value="Unassembled WGS sequence"/>
</dbReference>
<organism evidence="2 3">
    <name type="scientific">Vitis vinifera</name>
    <name type="common">Grape</name>
    <dbReference type="NCBI Taxonomy" id="29760"/>
    <lineage>
        <taxon>Eukaryota</taxon>
        <taxon>Viridiplantae</taxon>
        <taxon>Streptophyta</taxon>
        <taxon>Embryophyta</taxon>
        <taxon>Tracheophyta</taxon>
        <taxon>Spermatophyta</taxon>
        <taxon>Magnoliopsida</taxon>
        <taxon>eudicotyledons</taxon>
        <taxon>Gunneridae</taxon>
        <taxon>Pentapetalae</taxon>
        <taxon>rosids</taxon>
        <taxon>Vitales</taxon>
        <taxon>Vitaceae</taxon>
        <taxon>Viteae</taxon>
        <taxon>Vitis</taxon>
    </lineage>
</organism>
<name>A0A438EQZ8_VITVI</name>
<comment type="caution">
    <text evidence="2">The sequence shown here is derived from an EMBL/GenBank/DDBJ whole genome shotgun (WGS) entry which is preliminary data.</text>
</comment>
<feature type="compositionally biased region" description="Basic residues" evidence="1">
    <location>
        <begin position="1"/>
        <end position="19"/>
    </location>
</feature>
<dbReference type="InterPro" id="IPR004158">
    <property type="entry name" value="DUF247_pln"/>
</dbReference>
<dbReference type="AlphaFoldDB" id="A0A438EQZ8"/>